<dbReference type="AlphaFoldDB" id="A0A8T3DD31"/>
<feature type="region of interest" description="Disordered" evidence="1">
    <location>
        <begin position="500"/>
        <end position="633"/>
    </location>
</feature>
<feature type="compositionally biased region" description="Basic and acidic residues" evidence="1">
    <location>
        <begin position="411"/>
        <end position="424"/>
    </location>
</feature>
<dbReference type="Proteomes" id="UP000829720">
    <property type="component" value="Unassembled WGS sequence"/>
</dbReference>
<feature type="region of interest" description="Disordered" evidence="1">
    <location>
        <begin position="319"/>
        <end position="429"/>
    </location>
</feature>
<gene>
    <name evidence="3" type="ORF">AGOR_G00123610</name>
</gene>
<feature type="compositionally biased region" description="Basic and acidic residues" evidence="1">
    <location>
        <begin position="530"/>
        <end position="540"/>
    </location>
</feature>
<dbReference type="PROSITE" id="PS50896">
    <property type="entry name" value="LISH"/>
    <property type="match status" value="1"/>
</dbReference>
<protein>
    <recommendedName>
        <fullName evidence="2">Protein NPAT C-terminal domain-containing protein</fullName>
    </recommendedName>
</protein>
<dbReference type="GO" id="GO:0003712">
    <property type="term" value="F:transcription coregulator activity"/>
    <property type="evidence" value="ECO:0007669"/>
    <property type="project" value="TreeGrafter"/>
</dbReference>
<feature type="compositionally biased region" description="Polar residues" evidence="1">
    <location>
        <begin position="357"/>
        <end position="370"/>
    </location>
</feature>
<dbReference type="InterPro" id="IPR052850">
    <property type="entry name" value="NPAT_LisH"/>
</dbReference>
<dbReference type="GO" id="GO:0005634">
    <property type="term" value="C:nucleus"/>
    <property type="evidence" value="ECO:0007669"/>
    <property type="project" value="TreeGrafter"/>
</dbReference>
<feature type="compositionally biased region" description="Polar residues" evidence="1">
    <location>
        <begin position="567"/>
        <end position="576"/>
    </location>
</feature>
<evidence type="ECO:0000313" key="4">
    <source>
        <dbReference type="Proteomes" id="UP000829720"/>
    </source>
</evidence>
<evidence type="ECO:0000256" key="1">
    <source>
        <dbReference type="SAM" id="MobiDB-lite"/>
    </source>
</evidence>
<feature type="compositionally biased region" description="Polar residues" evidence="1">
    <location>
        <begin position="655"/>
        <end position="667"/>
    </location>
</feature>
<keyword evidence="4" id="KW-1185">Reference proteome</keyword>
<feature type="region of interest" description="Disordered" evidence="1">
    <location>
        <begin position="102"/>
        <end position="126"/>
    </location>
</feature>
<accession>A0A8T3DD31</accession>
<evidence type="ECO:0000313" key="3">
    <source>
        <dbReference type="EMBL" id="KAI1893427.1"/>
    </source>
</evidence>
<feature type="compositionally biased region" description="Basic and acidic residues" evidence="1">
    <location>
        <begin position="323"/>
        <end position="346"/>
    </location>
</feature>
<feature type="domain" description="Protein NPAT C-terminal" evidence="2">
    <location>
        <begin position="568"/>
        <end position="723"/>
    </location>
</feature>
<feature type="compositionally biased region" description="Basic and acidic residues" evidence="1">
    <location>
        <begin position="112"/>
        <end position="126"/>
    </location>
</feature>
<feature type="compositionally biased region" description="Polar residues" evidence="1">
    <location>
        <begin position="382"/>
        <end position="396"/>
    </location>
</feature>
<feature type="compositionally biased region" description="Polar residues" evidence="1">
    <location>
        <begin position="586"/>
        <end position="598"/>
    </location>
</feature>
<evidence type="ECO:0000259" key="2">
    <source>
        <dbReference type="Pfam" id="PF15712"/>
    </source>
</evidence>
<dbReference type="PANTHER" id="PTHR15087">
    <property type="entry name" value="PROTEIN NPAT"/>
    <property type="match status" value="1"/>
</dbReference>
<proteinExistence type="predicted"/>
<dbReference type="InterPro" id="IPR031442">
    <property type="entry name" value="NPAT_C"/>
</dbReference>
<feature type="region of interest" description="Disordered" evidence="1">
    <location>
        <begin position="652"/>
        <end position="705"/>
    </location>
</feature>
<dbReference type="Pfam" id="PF15712">
    <property type="entry name" value="NPAT_C"/>
    <property type="match status" value="1"/>
</dbReference>
<sequence length="723" mass="78393">MLLPSDIARLVLGYLEQEGLRATSQAFLFESPHLKEYADHIRNNGAVSACVFSLFGKTLTSILTDYAVAKATETGPEPQVPHMMTSLWKKLDFTLNQIKSLQNSPAVSQDPRGSEDFGSRLEEESRISNRRNVLESKGTATPEALFTTAHMSFGPDPPSKIMISVDNVVICENQGGQQSYPASNQAVSRVIVSPLAQSLAETRPMERVANPETLVENVQAMSCLQGTEPLPAVKHTVLKGKEGQEPIRALVTDSEENGKLPVPSLSQVGKEMVSFGGCRKRTTVMNPALEVQWSEVTVQDTDKKLSVAAIQTLKSQVSCPEGLKTRPNQDQKHTRDADLGSKRRLVETLQSVAPMKDSTTARSPSGTSPQGHRRMLCLEVSSGDTASSAESPQRPSGATFRWISPPALENGRAEDSETTTERVKGVGTEEGLEKTPVDEILNGNMKCSRSRGKDRVGGVKGTMRLDSFSRKVQAVDGEGKIQCGGGMKKGDMQEVRSKVRDGSIGKTQGSRGWEARAETMSLPQPPFDTANKENELEGRSQARTMPPGPGESSSTHLPASLSPGCLQKTSSKTSALVRQVVDPLQDIQQQSPTPTLSKSPPHPRTPTLEIDRKATPSHLSRDPTAADTPTCSPAANMAAHTLMILSRATVAPLRDSSQQGAPQNSASNRKKHMQEELNASPAPSKELQLSANRTNAKRRKRLLDSFPDDLDVEKFLSSLHYDE</sequence>
<name>A0A8T3DD31_9TELE</name>
<reference evidence="3" key="1">
    <citation type="submission" date="2021-01" db="EMBL/GenBank/DDBJ databases">
        <authorList>
            <person name="Zahm M."/>
            <person name="Roques C."/>
            <person name="Cabau C."/>
            <person name="Klopp C."/>
            <person name="Donnadieu C."/>
            <person name="Jouanno E."/>
            <person name="Lampietro C."/>
            <person name="Louis A."/>
            <person name="Herpin A."/>
            <person name="Echchiki A."/>
            <person name="Berthelot C."/>
            <person name="Parey E."/>
            <person name="Roest-Crollius H."/>
            <person name="Braasch I."/>
            <person name="Postlethwait J."/>
            <person name="Bobe J."/>
            <person name="Montfort J."/>
            <person name="Bouchez O."/>
            <person name="Begum T."/>
            <person name="Mejri S."/>
            <person name="Adams A."/>
            <person name="Chen W.-J."/>
            <person name="Guiguen Y."/>
        </authorList>
    </citation>
    <scope>NUCLEOTIDE SEQUENCE</scope>
    <source>
        <tissue evidence="3">Blood</tissue>
    </source>
</reference>
<dbReference type="EMBL" id="JAERUA010000011">
    <property type="protein sequence ID" value="KAI1893427.1"/>
    <property type="molecule type" value="Genomic_DNA"/>
</dbReference>
<dbReference type="OrthoDB" id="6287635at2759"/>
<organism evidence="3 4">
    <name type="scientific">Albula goreensis</name>
    <dbReference type="NCBI Taxonomy" id="1534307"/>
    <lineage>
        <taxon>Eukaryota</taxon>
        <taxon>Metazoa</taxon>
        <taxon>Chordata</taxon>
        <taxon>Craniata</taxon>
        <taxon>Vertebrata</taxon>
        <taxon>Euteleostomi</taxon>
        <taxon>Actinopterygii</taxon>
        <taxon>Neopterygii</taxon>
        <taxon>Teleostei</taxon>
        <taxon>Albuliformes</taxon>
        <taxon>Albulidae</taxon>
        <taxon>Albula</taxon>
    </lineage>
</organism>
<dbReference type="InterPro" id="IPR006594">
    <property type="entry name" value="LisH"/>
</dbReference>
<comment type="caution">
    <text evidence="3">The sequence shown here is derived from an EMBL/GenBank/DDBJ whole genome shotgun (WGS) entry which is preliminary data.</text>
</comment>
<dbReference type="PANTHER" id="PTHR15087:SF14">
    <property type="entry name" value="PROTEIN NPAT"/>
    <property type="match status" value="1"/>
</dbReference>